<proteinExistence type="inferred from homology"/>
<sequence>MAITLYTGQTPNGVKISIALELLRLAYKTVHIDISTNKQKEDWYLKICPNGRIPAIVDTEGPRKTNGEEFTIFEGGAILQYLADKYDPQHRISFPRYSEEYYRMLEWLYFQHGGIGPMQGQAHHFSFYAKENIPYGIKRYTDETHRLYTVLNTQLEKNGSGFIVGDHISLADIAAIGWVAGGYKLGFDLKKDFPAIDNWISKVTSIEEVKKGLNVPTPWPHAEHYKL</sequence>
<dbReference type="InterPro" id="IPR010987">
    <property type="entry name" value="Glutathione-S-Trfase_C-like"/>
</dbReference>
<comment type="caution">
    <text evidence="5">The sequence shown here is derived from an EMBL/GenBank/DDBJ whole genome shotgun (WGS) entry which is preliminary data.</text>
</comment>
<dbReference type="PROSITE" id="PS50404">
    <property type="entry name" value="GST_NTER"/>
    <property type="match status" value="1"/>
</dbReference>
<dbReference type="PROSITE" id="PS50405">
    <property type="entry name" value="GST_CTER"/>
    <property type="match status" value="1"/>
</dbReference>
<dbReference type="Pfam" id="PF02798">
    <property type="entry name" value="GST_N"/>
    <property type="match status" value="1"/>
</dbReference>
<evidence type="ECO:0000256" key="1">
    <source>
        <dbReference type="ARBA" id="ARBA00007409"/>
    </source>
</evidence>
<dbReference type="PANTHER" id="PTHR44051:SF8">
    <property type="entry name" value="GLUTATHIONE S-TRANSFERASE GSTA"/>
    <property type="match status" value="1"/>
</dbReference>
<evidence type="ECO:0000256" key="2">
    <source>
        <dbReference type="RuleBase" id="RU003494"/>
    </source>
</evidence>
<name>A0A642ULU2_9ASCO</name>
<dbReference type="Gene3D" id="3.40.30.10">
    <property type="entry name" value="Glutaredoxin"/>
    <property type="match status" value="1"/>
</dbReference>
<dbReference type="InterPro" id="IPR036282">
    <property type="entry name" value="Glutathione-S-Trfase_C_sf"/>
</dbReference>
<dbReference type="InterPro" id="IPR004046">
    <property type="entry name" value="GST_C"/>
</dbReference>
<dbReference type="VEuPathDB" id="FungiDB:TRICI_006092"/>
<dbReference type="EMBL" id="SWFS01000490">
    <property type="protein sequence ID" value="KAA8901279.1"/>
    <property type="molecule type" value="Genomic_DNA"/>
</dbReference>
<dbReference type="Gene3D" id="1.20.1050.10">
    <property type="match status" value="1"/>
</dbReference>
<keyword evidence="6" id="KW-1185">Reference proteome</keyword>
<accession>A0A642ULU2</accession>
<evidence type="ECO:0000259" key="3">
    <source>
        <dbReference type="PROSITE" id="PS50404"/>
    </source>
</evidence>
<reference evidence="5" key="1">
    <citation type="journal article" date="2019" name="G3 (Bethesda)">
        <title>Genome Assemblies of Two Rare Opportunistic Yeast Pathogens: Diutina rugosa (syn. Candida rugosa) and Trichomonascus ciferrii (syn. Candida ciferrii).</title>
        <authorList>
            <person name="Mixao V."/>
            <person name="Saus E."/>
            <person name="Hansen A.P."/>
            <person name="Lass-Florl C."/>
            <person name="Gabaldon T."/>
        </authorList>
    </citation>
    <scope>NUCLEOTIDE SEQUENCE</scope>
    <source>
        <strain evidence="5">CBS 4856</strain>
    </source>
</reference>
<dbReference type="SUPFAM" id="SSF47616">
    <property type="entry name" value="GST C-terminal domain-like"/>
    <property type="match status" value="1"/>
</dbReference>
<dbReference type="InterPro" id="IPR040079">
    <property type="entry name" value="Glutathione_S-Trfase"/>
</dbReference>
<evidence type="ECO:0000313" key="5">
    <source>
        <dbReference type="EMBL" id="KAA8901279.1"/>
    </source>
</evidence>
<dbReference type="SFLD" id="SFLDG00358">
    <property type="entry name" value="Main_(cytGST)"/>
    <property type="match status" value="1"/>
</dbReference>
<dbReference type="SFLD" id="SFLDG01151">
    <property type="entry name" value="Main.2:_Nu-like"/>
    <property type="match status" value="1"/>
</dbReference>
<feature type="domain" description="GST C-terminal" evidence="4">
    <location>
        <begin position="97"/>
        <end position="227"/>
    </location>
</feature>
<dbReference type="Proteomes" id="UP000761534">
    <property type="component" value="Unassembled WGS sequence"/>
</dbReference>
<dbReference type="CDD" id="cd03048">
    <property type="entry name" value="GST_N_Ure2p_like"/>
    <property type="match status" value="1"/>
</dbReference>
<dbReference type="InterPro" id="IPR036249">
    <property type="entry name" value="Thioredoxin-like_sf"/>
</dbReference>
<dbReference type="PANTHER" id="PTHR44051">
    <property type="entry name" value="GLUTATHIONE S-TRANSFERASE-RELATED"/>
    <property type="match status" value="1"/>
</dbReference>
<dbReference type="InterPro" id="IPR004045">
    <property type="entry name" value="Glutathione_S-Trfase_N"/>
</dbReference>
<dbReference type="AlphaFoldDB" id="A0A642ULU2"/>
<dbReference type="Pfam" id="PF00043">
    <property type="entry name" value="GST_C"/>
    <property type="match status" value="1"/>
</dbReference>
<evidence type="ECO:0000259" key="4">
    <source>
        <dbReference type="PROSITE" id="PS50405"/>
    </source>
</evidence>
<dbReference type="OrthoDB" id="422574at2759"/>
<dbReference type="SUPFAM" id="SSF52833">
    <property type="entry name" value="Thioredoxin-like"/>
    <property type="match status" value="1"/>
</dbReference>
<dbReference type="SFLD" id="SFLDS00019">
    <property type="entry name" value="Glutathione_Transferase_(cytos"/>
    <property type="match status" value="1"/>
</dbReference>
<organism evidence="5 6">
    <name type="scientific">Trichomonascus ciferrii</name>
    <dbReference type="NCBI Taxonomy" id="44093"/>
    <lineage>
        <taxon>Eukaryota</taxon>
        <taxon>Fungi</taxon>
        <taxon>Dikarya</taxon>
        <taxon>Ascomycota</taxon>
        <taxon>Saccharomycotina</taxon>
        <taxon>Dipodascomycetes</taxon>
        <taxon>Dipodascales</taxon>
        <taxon>Trichomonascaceae</taxon>
        <taxon>Trichomonascus</taxon>
        <taxon>Trichomonascus ciferrii complex</taxon>
    </lineage>
</organism>
<evidence type="ECO:0008006" key="7">
    <source>
        <dbReference type="Google" id="ProtNLM"/>
    </source>
</evidence>
<protein>
    <recommendedName>
        <fullName evidence="7">Glutathione S-transferase</fullName>
    </recommendedName>
</protein>
<gene>
    <name evidence="5" type="ORF">TRICI_006092</name>
</gene>
<feature type="domain" description="GST N-terminal" evidence="3">
    <location>
        <begin position="1"/>
        <end position="90"/>
    </location>
</feature>
<comment type="similarity">
    <text evidence="1 2">Belongs to the GST superfamily.</text>
</comment>
<evidence type="ECO:0000313" key="6">
    <source>
        <dbReference type="Proteomes" id="UP000761534"/>
    </source>
</evidence>